<gene>
    <name evidence="1" type="ORF">E2C01_000684</name>
</gene>
<dbReference type="AlphaFoldDB" id="A0A5B7CF11"/>
<reference evidence="1 2" key="1">
    <citation type="submission" date="2019-05" db="EMBL/GenBank/DDBJ databases">
        <title>Another draft genome of Portunus trituberculatus and its Hox gene families provides insights of decapod evolution.</title>
        <authorList>
            <person name="Jeong J.-H."/>
            <person name="Song I."/>
            <person name="Kim S."/>
            <person name="Choi T."/>
            <person name="Kim D."/>
            <person name="Ryu S."/>
            <person name="Kim W."/>
        </authorList>
    </citation>
    <scope>NUCLEOTIDE SEQUENCE [LARGE SCALE GENOMIC DNA]</scope>
    <source>
        <tissue evidence="1">Muscle</tissue>
    </source>
</reference>
<evidence type="ECO:0000313" key="2">
    <source>
        <dbReference type="Proteomes" id="UP000324222"/>
    </source>
</evidence>
<keyword evidence="2" id="KW-1185">Reference proteome</keyword>
<comment type="caution">
    <text evidence="1">The sequence shown here is derived from an EMBL/GenBank/DDBJ whole genome shotgun (WGS) entry which is preliminary data.</text>
</comment>
<protein>
    <submittedName>
        <fullName evidence="1">Uncharacterized protein</fullName>
    </submittedName>
</protein>
<organism evidence="1 2">
    <name type="scientific">Portunus trituberculatus</name>
    <name type="common">Swimming crab</name>
    <name type="synonym">Neptunus trituberculatus</name>
    <dbReference type="NCBI Taxonomy" id="210409"/>
    <lineage>
        <taxon>Eukaryota</taxon>
        <taxon>Metazoa</taxon>
        <taxon>Ecdysozoa</taxon>
        <taxon>Arthropoda</taxon>
        <taxon>Crustacea</taxon>
        <taxon>Multicrustacea</taxon>
        <taxon>Malacostraca</taxon>
        <taxon>Eumalacostraca</taxon>
        <taxon>Eucarida</taxon>
        <taxon>Decapoda</taxon>
        <taxon>Pleocyemata</taxon>
        <taxon>Brachyura</taxon>
        <taxon>Eubrachyura</taxon>
        <taxon>Portunoidea</taxon>
        <taxon>Portunidae</taxon>
        <taxon>Portuninae</taxon>
        <taxon>Portunus</taxon>
    </lineage>
</organism>
<dbReference type="Proteomes" id="UP000324222">
    <property type="component" value="Unassembled WGS sequence"/>
</dbReference>
<dbReference type="EMBL" id="VSRR010000017">
    <property type="protein sequence ID" value="MPC08109.1"/>
    <property type="molecule type" value="Genomic_DNA"/>
</dbReference>
<sequence length="109" mass="11844">MVLKGLTIRCSHFLASYYPSFHLTLLFPNRAFVPQHTEAPCCLPGHAAPPPHSGSPLTEPTLGQLLGHVGATCLPTVPSGSDGPAAMFQKFIELQRSLYRSNYIVNMHS</sequence>
<accession>A0A5B7CF11</accession>
<evidence type="ECO:0000313" key="1">
    <source>
        <dbReference type="EMBL" id="MPC08109.1"/>
    </source>
</evidence>
<name>A0A5B7CF11_PORTR</name>
<proteinExistence type="predicted"/>